<name>A0A2P5G0W2_TREOI</name>
<dbReference type="EMBL" id="JXTC01000002">
    <property type="protein sequence ID" value="POO03690.1"/>
    <property type="molecule type" value="Genomic_DNA"/>
</dbReference>
<dbReference type="OrthoDB" id="10401554at2759"/>
<evidence type="ECO:0000313" key="1">
    <source>
        <dbReference type="EMBL" id="POO03690.1"/>
    </source>
</evidence>
<comment type="caution">
    <text evidence="1">The sequence shown here is derived from an EMBL/GenBank/DDBJ whole genome shotgun (WGS) entry which is preliminary data.</text>
</comment>
<proteinExistence type="predicted"/>
<sequence>RRFLELEWKEKRSRHIVVEPNITFNQLIDEIYESTEIDKNIFDINIVPIVVKKDRDMMAFIYWQKKDNIPLYVTLVRKS</sequence>
<dbReference type="InParanoid" id="A0A2P5G0W2"/>
<reference evidence="2" key="1">
    <citation type="submission" date="2016-06" db="EMBL/GenBank/DDBJ databases">
        <title>Parallel loss of symbiosis genes in relatives of nitrogen-fixing non-legume Parasponia.</title>
        <authorList>
            <person name="Van Velzen R."/>
            <person name="Holmer R."/>
            <person name="Bu F."/>
            <person name="Rutten L."/>
            <person name="Van Zeijl A."/>
            <person name="Liu W."/>
            <person name="Santuari L."/>
            <person name="Cao Q."/>
            <person name="Sharma T."/>
            <person name="Shen D."/>
            <person name="Roswanjaya Y."/>
            <person name="Wardhani T."/>
            <person name="Kalhor M.S."/>
            <person name="Jansen J."/>
            <person name="Van den Hoogen J."/>
            <person name="Gungor B."/>
            <person name="Hartog M."/>
            <person name="Hontelez J."/>
            <person name="Verver J."/>
            <person name="Yang W.-C."/>
            <person name="Schijlen E."/>
            <person name="Repin R."/>
            <person name="Schilthuizen M."/>
            <person name="Schranz E."/>
            <person name="Heidstra R."/>
            <person name="Miyata K."/>
            <person name="Fedorova E."/>
            <person name="Kohlen W."/>
            <person name="Bisseling T."/>
            <person name="Smit S."/>
            <person name="Geurts R."/>
        </authorList>
    </citation>
    <scope>NUCLEOTIDE SEQUENCE [LARGE SCALE GENOMIC DNA]</scope>
    <source>
        <strain evidence="2">cv. RG33-2</strain>
    </source>
</reference>
<accession>A0A2P5G0W2</accession>
<evidence type="ECO:0000313" key="2">
    <source>
        <dbReference type="Proteomes" id="UP000237000"/>
    </source>
</evidence>
<dbReference type="Proteomes" id="UP000237000">
    <property type="component" value="Unassembled WGS sequence"/>
</dbReference>
<feature type="non-terminal residue" evidence="1">
    <location>
        <position position="1"/>
    </location>
</feature>
<gene>
    <name evidence="1" type="ORF">TorRG33x02_008950</name>
</gene>
<protein>
    <submittedName>
        <fullName evidence="1">Uncharacterized protein</fullName>
    </submittedName>
</protein>
<dbReference type="AlphaFoldDB" id="A0A2P5G0W2"/>
<organism evidence="1 2">
    <name type="scientific">Trema orientale</name>
    <name type="common">Charcoal tree</name>
    <name type="synonym">Celtis orientalis</name>
    <dbReference type="NCBI Taxonomy" id="63057"/>
    <lineage>
        <taxon>Eukaryota</taxon>
        <taxon>Viridiplantae</taxon>
        <taxon>Streptophyta</taxon>
        <taxon>Embryophyta</taxon>
        <taxon>Tracheophyta</taxon>
        <taxon>Spermatophyta</taxon>
        <taxon>Magnoliopsida</taxon>
        <taxon>eudicotyledons</taxon>
        <taxon>Gunneridae</taxon>
        <taxon>Pentapetalae</taxon>
        <taxon>rosids</taxon>
        <taxon>fabids</taxon>
        <taxon>Rosales</taxon>
        <taxon>Cannabaceae</taxon>
        <taxon>Trema</taxon>
    </lineage>
</organism>
<keyword evidence="2" id="KW-1185">Reference proteome</keyword>